<dbReference type="InterPro" id="IPR000182">
    <property type="entry name" value="GNAT_dom"/>
</dbReference>
<dbReference type="PROSITE" id="PS51186">
    <property type="entry name" value="GNAT"/>
    <property type="match status" value="1"/>
</dbReference>
<gene>
    <name evidence="2" type="ORF">N476_17980</name>
</gene>
<proteinExistence type="predicted"/>
<feature type="domain" description="N-acetyltransferase" evidence="1">
    <location>
        <begin position="1"/>
        <end position="146"/>
    </location>
</feature>
<dbReference type="Pfam" id="PF00583">
    <property type="entry name" value="Acetyltransf_1"/>
    <property type="match status" value="1"/>
</dbReference>
<dbReference type="PATRIC" id="fig|1365251.3.peg.2898"/>
<dbReference type="GO" id="GO:0016747">
    <property type="term" value="F:acyltransferase activity, transferring groups other than amino-acyl groups"/>
    <property type="evidence" value="ECO:0007669"/>
    <property type="project" value="InterPro"/>
</dbReference>
<reference evidence="2 3" key="1">
    <citation type="submission" date="2013-07" db="EMBL/GenBank/DDBJ databases">
        <title>Comparative Genomic and Metabolomic Analysis of Twelve Strains of Pseudoalteromonas luteoviolacea.</title>
        <authorList>
            <person name="Vynne N.G."/>
            <person name="Mansson M."/>
            <person name="Gram L."/>
        </authorList>
    </citation>
    <scope>NUCLEOTIDE SEQUENCE [LARGE SCALE GENOMIC DNA]</scope>
    <source>
        <strain evidence="2 3">H33</strain>
    </source>
</reference>
<name>A0A167E1S9_9GAMM</name>
<dbReference type="InterPro" id="IPR016181">
    <property type="entry name" value="Acyl_CoA_acyltransferase"/>
</dbReference>
<accession>A0A167E1S9</accession>
<dbReference type="RefSeq" id="WP_063362303.1">
    <property type="nucleotide sequence ID" value="NZ_AUXZ01000079.1"/>
</dbReference>
<comment type="caution">
    <text evidence="2">The sequence shown here is derived from an EMBL/GenBank/DDBJ whole genome shotgun (WGS) entry which is preliminary data.</text>
</comment>
<sequence>MQISVITDENLIKSYISKLYSELFGEAKVPTSAEFDSIFEALPAHRHTAYEVKIDDEPVAFFTLSDSFSFFANGRYGIINELWVSPDHRATGVGSKVIDEIISLAKEHEWSRVDVSAPPNAQWDRTFAFYQKCGFEFTGRKLKRYV</sequence>
<evidence type="ECO:0000313" key="3">
    <source>
        <dbReference type="Proteomes" id="UP000076503"/>
    </source>
</evidence>
<dbReference type="Gene3D" id="3.40.630.30">
    <property type="match status" value="1"/>
</dbReference>
<dbReference type="AlphaFoldDB" id="A0A167E1S9"/>
<dbReference type="SUPFAM" id="SSF55729">
    <property type="entry name" value="Acyl-CoA N-acyltransferases (Nat)"/>
    <property type="match status" value="1"/>
</dbReference>
<dbReference type="Proteomes" id="UP000076503">
    <property type="component" value="Unassembled WGS sequence"/>
</dbReference>
<evidence type="ECO:0000313" key="2">
    <source>
        <dbReference type="EMBL" id="KZN49895.1"/>
    </source>
</evidence>
<organism evidence="2 3">
    <name type="scientific">Pseudoalteromonas luteoviolacea H33</name>
    <dbReference type="NCBI Taxonomy" id="1365251"/>
    <lineage>
        <taxon>Bacteria</taxon>
        <taxon>Pseudomonadati</taxon>
        <taxon>Pseudomonadota</taxon>
        <taxon>Gammaproteobacteria</taxon>
        <taxon>Alteromonadales</taxon>
        <taxon>Pseudoalteromonadaceae</taxon>
        <taxon>Pseudoalteromonas</taxon>
    </lineage>
</organism>
<evidence type="ECO:0000259" key="1">
    <source>
        <dbReference type="PROSITE" id="PS51186"/>
    </source>
</evidence>
<protein>
    <recommendedName>
        <fullName evidence="1">N-acetyltransferase domain-containing protein</fullName>
    </recommendedName>
</protein>
<dbReference type="EMBL" id="AUXZ01000079">
    <property type="protein sequence ID" value="KZN49895.1"/>
    <property type="molecule type" value="Genomic_DNA"/>
</dbReference>
<dbReference type="CDD" id="cd04301">
    <property type="entry name" value="NAT_SF"/>
    <property type="match status" value="1"/>
</dbReference>